<accession>A0A1G7P7B6</accession>
<evidence type="ECO:0000313" key="2">
    <source>
        <dbReference type="Proteomes" id="UP000198748"/>
    </source>
</evidence>
<dbReference type="Proteomes" id="UP000198748">
    <property type="component" value="Unassembled WGS sequence"/>
</dbReference>
<sequence>MRLMQAPSLNEQLRNLYLEQLPLIYQTISTNATPEQLEDVHGPFMMHVYPEYAESKKKLMFVGMETHGWEDCKLDEDFLDTHRRLTSRYESFMTSQEQPNSPFWWFINGLNLSYGQANFNRTVLWTNLSKIDIGKKRPIGNLYDHSMGVFLNILLKEAAIVNPDILVIMTTSPRYRYHLNNFFGVDVGNATLETILPKLLYRWTSEKLPIATFQISHPNSLRFKKGGFHSNANLIIEAINGLVK</sequence>
<organism evidence="1 2">
    <name type="scientific">Dyadobacter soli</name>
    <dbReference type="NCBI Taxonomy" id="659014"/>
    <lineage>
        <taxon>Bacteria</taxon>
        <taxon>Pseudomonadati</taxon>
        <taxon>Bacteroidota</taxon>
        <taxon>Cytophagia</taxon>
        <taxon>Cytophagales</taxon>
        <taxon>Spirosomataceae</taxon>
        <taxon>Dyadobacter</taxon>
    </lineage>
</organism>
<protein>
    <recommendedName>
        <fullName evidence="3">Uracil DNA glycosylase superfamily protein</fullName>
    </recommendedName>
</protein>
<dbReference type="STRING" id="659014.SAMN04487996_112259"/>
<dbReference type="EMBL" id="FNAN01000012">
    <property type="protein sequence ID" value="SDF81340.1"/>
    <property type="molecule type" value="Genomic_DNA"/>
</dbReference>
<gene>
    <name evidence="1" type="ORF">SAMN04487996_112259</name>
</gene>
<reference evidence="2" key="1">
    <citation type="submission" date="2016-10" db="EMBL/GenBank/DDBJ databases">
        <authorList>
            <person name="Varghese N."/>
            <person name="Submissions S."/>
        </authorList>
    </citation>
    <scope>NUCLEOTIDE SEQUENCE [LARGE SCALE GENOMIC DNA]</scope>
    <source>
        <strain evidence="2">DSM 25329</strain>
    </source>
</reference>
<evidence type="ECO:0008006" key="3">
    <source>
        <dbReference type="Google" id="ProtNLM"/>
    </source>
</evidence>
<name>A0A1G7P7B6_9BACT</name>
<dbReference type="AlphaFoldDB" id="A0A1G7P7B6"/>
<evidence type="ECO:0000313" key="1">
    <source>
        <dbReference type="EMBL" id="SDF81340.1"/>
    </source>
</evidence>
<proteinExistence type="predicted"/>
<keyword evidence="2" id="KW-1185">Reference proteome</keyword>